<evidence type="ECO:0000313" key="2">
    <source>
        <dbReference type="EMBL" id="OCA73514.1"/>
    </source>
</evidence>
<feature type="chain" id="PRO_5008621001" description="Copper resistance protein NlpE" evidence="1">
    <location>
        <begin position="23"/>
        <end position="137"/>
    </location>
</feature>
<sequence>MKNVKIFITAMTVLMFASGVSAQLSPKGAGSDKDKHGCKGSAGYTFSVLKNDCVRLFEQKIQLKEVDNKKSYTSNAAIIMSEDGKQAELFLPESEGSLVLDKKASKKAVIYTKGKYTLTKVKNTYTLKLANKLVFKS</sequence>
<dbReference type="EMBL" id="MAYG01000001">
    <property type="protein sequence ID" value="OCA73514.1"/>
    <property type="molecule type" value="Genomic_DNA"/>
</dbReference>
<gene>
    <name evidence="2" type="ORF">BBI00_03790</name>
</gene>
<keyword evidence="1" id="KW-0732">Signal</keyword>
<reference evidence="3" key="1">
    <citation type="submission" date="2016-07" db="EMBL/GenBank/DDBJ databases">
        <authorList>
            <person name="Florea S."/>
            <person name="Webb J.S."/>
            <person name="Jaromczyk J."/>
            <person name="Schardl C.L."/>
        </authorList>
    </citation>
    <scope>NUCLEOTIDE SEQUENCE [LARGE SCALE GENOMIC DNA]</scope>
    <source>
        <strain evidence="3">CC-VM-7</strain>
    </source>
</reference>
<proteinExistence type="predicted"/>
<accession>A0A1B8ZPQ2</accession>
<name>A0A1B8ZPQ2_9FLAO</name>
<dbReference type="STRING" id="651561.BBI00_03790"/>
<dbReference type="Proteomes" id="UP000093432">
    <property type="component" value="Unassembled WGS sequence"/>
</dbReference>
<dbReference type="RefSeq" id="WP_065397519.1">
    <property type="nucleotide sequence ID" value="NZ_JAKYXE010000002.1"/>
</dbReference>
<feature type="signal peptide" evidence="1">
    <location>
        <begin position="1"/>
        <end position="22"/>
    </location>
</feature>
<comment type="caution">
    <text evidence="2">The sequence shown here is derived from an EMBL/GenBank/DDBJ whole genome shotgun (WGS) entry which is preliminary data.</text>
</comment>
<protein>
    <recommendedName>
        <fullName evidence="4">Copper resistance protein NlpE</fullName>
    </recommendedName>
</protein>
<dbReference type="AlphaFoldDB" id="A0A1B8ZPQ2"/>
<organism evidence="2 3">
    <name type="scientific">Chryseobacterium arthrosphaerae</name>
    <dbReference type="NCBI Taxonomy" id="651561"/>
    <lineage>
        <taxon>Bacteria</taxon>
        <taxon>Pseudomonadati</taxon>
        <taxon>Bacteroidota</taxon>
        <taxon>Flavobacteriia</taxon>
        <taxon>Flavobacteriales</taxon>
        <taxon>Weeksellaceae</taxon>
        <taxon>Chryseobacterium group</taxon>
        <taxon>Chryseobacterium</taxon>
    </lineage>
</organism>
<evidence type="ECO:0008006" key="4">
    <source>
        <dbReference type="Google" id="ProtNLM"/>
    </source>
</evidence>
<evidence type="ECO:0000256" key="1">
    <source>
        <dbReference type="SAM" id="SignalP"/>
    </source>
</evidence>
<evidence type="ECO:0000313" key="3">
    <source>
        <dbReference type="Proteomes" id="UP000093432"/>
    </source>
</evidence>